<keyword evidence="12" id="KW-1185">Reference proteome</keyword>
<evidence type="ECO:0000256" key="8">
    <source>
        <dbReference type="HAMAP-Rule" id="MF_00423"/>
    </source>
</evidence>
<dbReference type="NCBIfam" id="TIGR00474">
    <property type="entry name" value="selA"/>
    <property type="match status" value="1"/>
</dbReference>
<comment type="catalytic activity">
    <reaction evidence="8">
        <text>L-seryl-tRNA(Sec) + selenophosphate + H(+) = L-selenocysteinyl-tRNA(Sec) + phosphate</text>
        <dbReference type="Rhea" id="RHEA:22728"/>
        <dbReference type="Rhea" id="RHEA-COMP:9742"/>
        <dbReference type="Rhea" id="RHEA-COMP:9743"/>
        <dbReference type="ChEBI" id="CHEBI:15378"/>
        <dbReference type="ChEBI" id="CHEBI:16144"/>
        <dbReference type="ChEBI" id="CHEBI:43474"/>
        <dbReference type="ChEBI" id="CHEBI:78533"/>
        <dbReference type="ChEBI" id="CHEBI:78573"/>
        <dbReference type="EC" id="2.9.1.1"/>
    </reaction>
</comment>
<evidence type="ECO:0000313" key="12">
    <source>
        <dbReference type="Proteomes" id="UP000290567"/>
    </source>
</evidence>
<dbReference type="RefSeq" id="WP_146621508.1">
    <property type="nucleotide sequence ID" value="NZ_BJCC01000008.1"/>
</dbReference>
<dbReference type="InterPro" id="IPR015424">
    <property type="entry name" value="PyrdxlP-dep_Trfase"/>
</dbReference>
<dbReference type="OrthoDB" id="9787096at2"/>
<evidence type="ECO:0000256" key="1">
    <source>
        <dbReference type="ARBA" id="ARBA00001933"/>
    </source>
</evidence>
<dbReference type="Gene3D" id="3.90.1150.180">
    <property type="match status" value="1"/>
</dbReference>
<gene>
    <name evidence="8 11" type="primary">selA</name>
    <name evidence="11" type="ORF">NRIC_09160</name>
</gene>
<sequence>MANTIQQILAHLPSVDVLLKEPSIKTLEDQYSRATIKEAVQTVLADIRQAVLTKEREELPTQEELRERIQQKLAIHSFSLRRVINGTGTVIHTNLGRSSLSPRIKEQLEAISFHYSNLEFDLESGQRGSRYSHLVAILKKLTGAEDVLVVNNNAAAVLLVLSTLTQKKEVLVSRGELVEIGGAFRIPDVITSSGGTIVEVGTTNKTHLKDYQQAITEETGAILKVHTSNYRIVGFTESVTIKELAALAQQKQLPLINDLGSGLFIDMRRFGLPHEPTVKEALEQGCDIVTFSGDKLLGGPQAGVIVGKKEYIQQMKQNQLLRALRIDKMTLAALEATFELYLDEAQAIEEVPVLNMLAQTEQDCLNKAERLAELLRPMTTLEVKIEKDSSAVGGGSYPEHLLPTYVVALKGSLNADELQEAMRNADTPIISRIKNDWNYLDVRTIDPQEFTLVIEGISKKFGNKSDV</sequence>
<comment type="cofactor">
    <cofactor evidence="1 8 9">
        <name>pyridoxal 5'-phosphate</name>
        <dbReference type="ChEBI" id="CHEBI:597326"/>
    </cofactor>
</comment>
<accession>A0A4P5P5B3</accession>
<evidence type="ECO:0000256" key="5">
    <source>
        <dbReference type="ARBA" id="ARBA00022917"/>
    </source>
</evidence>
<keyword evidence="3 8" id="KW-0808">Transferase</keyword>
<dbReference type="Proteomes" id="UP000290567">
    <property type="component" value="Unassembled WGS sequence"/>
</dbReference>
<evidence type="ECO:0000259" key="10">
    <source>
        <dbReference type="Pfam" id="PF12390"/>
    </source>
</evidence>
<comment type="function">
    <text evidence="8">Converts seryl-tRNA(Sec) to selenocysteinyl-tRNA(Sec) required for selenoprotein biosynthesis.</text>
</comment>
<comment type="pathway">
    <text evidence="8">Aminoacyl-tRNA biosynthesis; selenocysteinyl-tRNA(Sec) biosynthesis; selenocysteinyl-tRNA(Sec) from L-seryl-tRNA(Sec) (bacterial route): step 1/1.</text>
</comment>
<dbReference type="Pfam" id="PF03841">
    <property type="entry name" value="SelA"/>
    <property type="match status" value="1"/>
</dbReference>
<dbReference type="PANTHER" id="PTHR32328">
    <property type="entry name" value="L-SERYL-TRNA(SEC) SELENIUM TRANSFERASE"/>
    <property type="match status" value="1"/>
</dbReference>
<dbReference type="SUPFAM" id="SSF53383">
    <property type="entry name" value="PLP-dependent transferases"/>
    <property type="match status" value="1"/>
</dbReference>
<dbReference type="InterPro" id="IPR015421">
    <property type="entry name" value="PyrdxlP-dep_Trfase_major"/>
</dbReference>
<feature type="modified residue" description="N6-(pyridoxal phosphate)lysine" evidence="8 9">
    <location>
        <position position="295"/>
    </location>
</feature>
<dbReference type="EC" id="2.9.1.1" evidence="8"/>
<evidence type="ECO:0000256" key="3">
    <source>
        <dbReference type="ARBA" id="ARBA00022679"/>
    </source>
</evidence>
<dbReference type="InterPro" id="IPR025862">
    <property type="entry name" value="SelA_trans_N_dom"/>
</dbReference>
<dbReference type="Gene3D" id="3.40.640.10">
    <property type="entry name" value="Type I PLP-dependent aspartate aminotransferase-like (Major domain)"/>
    <property type="match status" value="1"/>
</dbReference>
<name>A0A4P5P5B3_9ENTE</name>
<dbReference type="Pfam" id="PF12390">
    <property type="entry name" value="Se-cys_synth_N"/>
    <property type="match status" value="1"/>
</dbReference>
<comment type="caution">
    <text evidence="11">The sequence shown here is derived from an EMBL/GenBank/DDBJ whole genome shotgun (WGS) entry which is preliminary data.</text>
</comment>
<feature type="domain" description="L-seryl-tRNA selenium transferase N-terminal" evidence="10">
    <location>
        <begin position="9"/>
        <end position="48"/>
    </location>
</feature>
<comment type="similarity">
    <text evidence="7 8">Belongs to the SelA family.</text>
</comment>
<keyword evidence="4 8" id="KW-0663">Pyridoxal phosphate</keyword>
<keyword evidence="2 8" id="KW-0963">Cytoplasm</keyword>
<dbReference type="GO" id="GO:0001514">
    <property type="term" value="P:selenocysteine incorporation"/>
    <property type="evidence" value="ECO:0007669"/>
    <property type="project" value="UniProtKB-UniRule"/>
</dbReference>
<organism evidence="11 12">
    <name type="scientific">Enterococcus florum</name>
    <dbReference type="NCBI Taxonomy" id="2480627"/>
    <lineage>
        <taxon>Bacteria</taxon>
        <taxon>Bacillati</taxon>
        <taxon>Bacillota</taxon>
        <taxon>Bacilli</taxon>
        <taxon>Lactobacillales</taxon>
        <taxon>Enterococcaceae</taxon>
        <taxon>Enterococcus</taxon>
    </lineage>
</organism>
<evidence type="ECO:0000256" key="4">
    <source>
        <dbReference type="ARBA" id="ARBA00022898"/>
    </source>
</evidence>
<evidence type="ECO:0000256" key="6">
    <source>
        <dbReference type="ARBA" id="ARBA00023266"/>
    </source>
</evidence>
<dbReference type="InterPro" id="IPR018319">
    <property type="entry name" value="SelA-like"/>
</dbReference>
<reference evidence="12" key="1">
    <citation type="submission" date="2019-02" db="EMBL/GenBank/DDBJ databases">
        <title>Draft genome sequence of Enterococcus sp. Gos25-1.</title>
        <authorList>
            <person name="Tanaka N."/>
            <person name="Shiwa Y."/>
            <person name="Fujita N."/>
        </authorList>
    </citation>
    <scope>NUCLEOTIDE SEQUENCE [LARGE SCALE GENOMIC DNA]</scope>
    <source>
        <strain evidence="12">Gos25-1</strain>
    </source>
</reference>
<keyword evidence="6 8" id="KW-0711">Selenium</keyword>
<evidence type="ECO:0000256" key="9">
    <source>
        <dbReference type="PIRSR" id="PIRSR618319-50"/>
    </source>
</evidence>
<dbReference type="HAMAP" id="MF_00423">
    <property type="entry name" value="SelA"/>
    <property type="match status" value="1"/>
</dbReference>
<dbReference type="EMBL" id="BJCC01000008">
    <property type="protein sequence ID" value="GCF93025.1"/>
    <property type="molecule type" value="Genomic_DNA"/>
</dbReference>
<dbReference type="InterPro" id="IPR004534">
    <property type="entry name" value="SelA_trans"/>
</dbReference>
<evidence type="ECO:0000313" key="11">
    <source>
        <dbReference type="EMBL" id="GCF93025.1"/>
    </source>
</evidence>
<dbReference type="PANTHER" id="PTHR32328:SF0">
    <property type="entry name" value="L-SERYL-TRNA(SEC) SELENIUM TRANSFERASE"/>
    <property type="match status" value="1"/>
</dbReference>
<evidence type="ECO:0000256" key="2">
    <source>
        <dbReference type="ARBA" id="ARBA00022490"/>
    </source>
</evidence>
<comment type="subcellular location">
    <subcellularLocation>
        <location evidence="8">Cytoplasm</location>
    </subcellularLocation>
</comment>
<evidence type="ECO:0000256" key="7">
    <source>
        <dbReference type="ARBA" id="ARBA00044507"/>
    </source>
</evidence>
<proteinExistence type="inferred from homology"/>
<dbReference type="GO" id="GO:0004125">
    <property type="term" value="F:L-seryl-tRNA(Sec) selenium transferase activity"/>
    <property type="evidence" value="ECO:0007669"/>
    <property type="project" value="UniProtKB-UniRule"/>
</dbReference>
<dbReference type="UniPathway" id="UPA00906">
    <property type="reaction ID" value="UER00896"/>
</dbReference>
<dbReference type="AlphaFoldDB" id="A0A4P5P5B3"/>
<dbReference type="GO" id="GO:0001717">
    <property type="term" value="P:conversion of seryl-tRNAsec to selenocys-tRNAsec"/>
    <property type="evidence" value="ECO:0007669"/>
    <property type="project" value="UniProtKB-UniRule"/>
</dbReference>
<dbReference type="GO" id="GO:0005737">
    <property type="term" value="C:cytoplasm"/>
    <property type="evidence" value="ECO:0007669"/>
    <property type="project" value="UniProtKB-SubCell"/>
</dbReference>
<keyword evidence="5 8" id="KW-0648">Protein biosynthesis</keyword>
<protein>
    <recommendedName>
        <fullName evidence="8">L-seryl-tRNA(Sec) selenium transferase</fullName>
        <ecNumber evidence="8">2.9.1.1</ecNumber>
    </recommendedName>
    <alternativeName>
        <fullName evidence="8">Selenocysteine synthase</fullName>
        <shortName evidence="8">Sec synthase</shortName>
    </alternativeName>
    <alternativeName>
        <fullName evidence="8">Selenocysteinyl-tRNA(Sec) synthase</fullName>
    </alternativeName>
</protein>